<accession>A0A644XJJ8</accession>
<evidence type="ECO:0000256" key="9">
    <source>
        <dbReference type="ARBA" id="ARBA00023014"/>
    </source>
</evidence>
<dbReference type="InterPro" id="IPR023404">
    <property type="entry name" value="rSAM_horseshoe"/>
</dbReference>
<keyword evidence="6" id="KW-0819">tRNA processing</keyword>
<evidence type="ECO:0000313" key="12">
    <source>
        <dbReference type="EMBL" id="MPM15981.1"/>
    </source>
</evidence>
<evidence type="ECO:0000256" key="1">
    <source>
        <dbReference type="ARBA" id="ARBA00001966"/>
    </source>
</evidence>
<evidence type="ECO:0000259" key="11">
    <source>
        <dbReference type="PROSITE" id="PS51918"/>
    </source>
</evidence>
<evidence type="ECO:0000256" key="6">
    <source>
        <dbReference type="ARBA" id="ARBA00022694"/>
    </source>
</evidence>
<keyword evidence="3" id="KW-0963">Cytoplasm</keyword>
<comment type="caution">
    <text evidence="12">The sequence shown here is derived from an EMBL/GenBank/DDBJ whole genome shotgun (WGS) entry which is preliminary data.</text>
</comment>
<dbReference type="InterPro" id="IPR038135">
    <property type="entry name" value="Methylthiotransferase_N_sf"/>
</dbReference>
<keyword evidence="8" id="KW-0408">Iron</keyword>
<dbReference type="EMBL" id="VSSQ01002531">
    <property type="protein sequence ID" value="MPM15981.1"/>
    <property type="molecule type" value="Genomic_DNA"/>
</dbReference>
<evidence type="ECO:0000259" key="10">
    <source>
        <dbReference type="PROSITE" id="PS51449"/>
    </source>
</evidence>
<dbReference type="NCBIfam" id="TIGR00089">
    <property type="entry name" value="MiaB/RimO family radical SAM methylthiotransferase"/>
    <property type="match status" value="1"/>
</dbReference>
<comment type="cofactor">
    <cofactor evidence="1">
        <name>[4Fe-4S] cluster</name>
        <dbReference type="ChEBI" id="CHEBI:49883"/>
    </cofactor>
</comment>
<keyword evidence="5" id="KW-0949">S-adenosyl-L-methionine</keyword>
<dbReference type="PROSITE" id="PS51918">
    <property type="entry name" value="RADICAL_SAM"/>
    <property type="match status" value="1"/>
</dbReference>
<keyword evidence="4 12" id="KW-0808">Transferase</keyword>
<dbReference type="InterPro" id="IPR006638">
    <property type="entry name" value="Elp3/MiaA/NifB-like_rSAM"/>
</dbReference>
<dbReference type="SFLD" id="SFLDS00029">
    <property type="entry name" value="Radical_SAM"/>
    <property type="match status" value="1"/>
</dbReference>
<protein>
    <submittedName>
        <fullName evidence="12">Threonylcarbamoyladenosine tRNA methylthiotransferase MtaB</fullName>
        <ecNumber evidence="12">2.8.4.5</ecNumber>
    </submittedName>
</protein>
<dbReference type="SUPFAM" id="SSF102114">
    <property type="entry name" value="Radical SAM enzymes"/>
    <property type="match status" value="1"/>
</dbReference>
<dbReference type="PROSITE" id="PS51449">
    <property type="entry name" value="MTTASE_N"/>
    <property type="match status" value="1"/>
</dbReference>
<dbReference type="EC" id="2.8.4.5" evidence="12"/>
<evidence type="ECO:0000256" key="5">
    <source>
        <dbReference type="ARBA" id="ARBA00022691"/>
    </source>
</evidence>
<reference evidence="12" key="1">
    <citation type="submission" date="2019-08" db="EMBL/GenBank/DDBJ databases">
        <authorList>
            <person name="Kucharzyk K."/>
            <person name="Murdoch R.W."/>
            <person name="Higgins S."/>
            <person name="Loffler F."/>
        </authorList>
    </citation>
    <scope>NUCLEOTIDE SEQUENCE</scope>
</reference>
<dbReference type="AlphaFoldDB" id="A0A644XJJ8"/>
<organism evidence="12">
    <name type="scientific">bioreactor metagenome</name>
    <dbReference type="NCBI Taxonomy" id="1076179"/>
    <lineage>
        <taxon>unclassified sequences</taxon>
        <taxon>metagenomes</taxon>
        <taxon>ecological metagenomes</taxon>
    </lineage>
</organism>
<keyword evidence="7" id="KW-0479">Metal-binding</keyword>
<dbReference type="InterPro" id="IPR013848">
    <property type="entry name" value="Methylthiotransferase_N"/>
</dbReference>
<dbReference type="PANTHER" id="PTHR11918">
    <property type="entry name" value="RADICAL SAM PROTEINS"/>
    <property type="match status" value="1"/>
</dbReference>
<dbReference type="Gene3D" id="3.40.50.12160">
    <property type="entry name" value="Methylthiotransferase, N-terminal domain"/>
    <property type="match status" value="1"/>
</dbReference>
<dbReference type="PANTHER" id="PTHR11918:SF45">
    <property type="entry name" value="THREONYLCARBAMOYLADENOSINE TRNA METHYLTHIOTRANSFERASE"/>
    <property type="match status" value="1"/>
</dbReference>
<gene>
    <name evidence="12" type="primary">mtaB_16</name>
    <name evidence="12" type="ORF">SDC9_62355</name>
</gene>
<dbReference type="GO" id="GO:0046872">
    <property type="term" value="F:metal ion binding"/>
    <property type="evidence" value="ECO:0007669"/>
    <property type="project" value="UniProtKB-KW"/>
</dbReference>
<evidence type="ECO:0000256" key="2">
    <source>
        <dbReference type="ARBA" id="ARBA00022485"/>
    </source>
</evidence>
<dbReference type="InterPro" id="IPR020612">
    <property type="entry name" value="Methylthiotransferase_CS"/>
</dbReference>
<keyword evidence="2" id="KW-0004">4Fe-4S</keyword>
<keyword evidence="9" id="KW-0411">Iron-sulfur</keyword>
<dbReference type="SMART" id="SM00729">
    <property type="entry name" value="Elp3"/>
    <property type="match status" value="1"/>
</dbReference>
<dbReference type="SFLD" id="SFLDG01082">
    <property type="entry name" value="B12-binding_domain_containing"/>
    <property type="match status" value="1"/>
</dbReference>
<dbReference type="InterPro" id="IPR006467">
    <property type="entry name" value="MiaB-like_bact"/>
</dbReference>
<name>A0A644XJJ8_9ZZZZ</name>
<dbReference type="PROSITE" id="PS01278">
    <property type="entry name" value="MTTASE_RADICAL"/>
    <property type="match status" value="1"/>
</dbReference>
<dbReference type="InterPro" id="IPR007197">
    <property type="entry name" value="rSAM"/>
</dbReference>
<dbReference type="GO" id="GO:0051539">
    <property type="term" value="F:4 iron, 4 sulfur cluster binding"/>
    <property type="evidence" value="ECO:0007669"/>
    <property type="project" value="UniProtKB-KW"/>
</dbReference>
<dbReference type="InterPro" id="IPR005839">
    <property type="entry name" value="Methylthiotransferase"/>
</dbReference>
<dbReference type="GO" id="GO:0035598">
    <property type="term" value="F:tRNA (N(6)-L-threonylcarbamoyladenosine(37)-C(2))-methylthiotransferase activity"/>
    <property type="evidence" value="ECO:0007669"/>
    <property type="project" value="UniProtKB-EC"/>
</dbReference>
<dbReference type="Pfam" id="PF00919">
    <property type="entry name" value="UPF0004"/>
    <property type="match status" value="1"/>
</dbReference>
<dbReference type="NCBIfam" id="TIGR01579">
    <property type="entry name" value="MiaB-like-C"/>
    <property type="match status" value="1"/>
</dbReference>
<dbReference type="Gene3D" id="3.80.30.20">
    <property type="entry name" value="tm_1862 like domain"/>
    <property type="match status" value="1"/>
</dbReference>
<dbReference type="FunFam" id="3.40.50.12160:FF:000004">
    <property type="entry name" value="Threonylcarbamoyladenosine tRNA methylthiotransferase MtaB"/>
    <property type="match status" value="1"/>
</dbReference>
<evidence type="ECO:0000256" key="4">
    <source>
        <dbReference type="ARBA" id="ARBA00022679"/>
    </source>
</evidence>
<dbReference type="FunFam" id="3.80.30.20:FF:000001">
    <property type="entry name" value="tRNA-2-methylthio-N(6)-dimethylallyladenosine synthase 2"/>
    <property type="match status" value="1"/>
</dbReference>
<sequence length="450" mass="49512">MKVAIHTLGCKVNQYETQAMESVLTGRGHTVTLFGEQADVYIINTCTVTATSDKKSRGIIRGARKRNPRALVAVCGCYAQTDPEAVAALGVDLIGGSGDRLAFLDRLEKLWAQRNKEIKDKNTEGGTKTAGEVKTRNAVREVGSAMSRRAFEKLPAGGMEGRTRAMLKVEDGCVNFCAYCIIPYARGPVRSLPLEDAKAEAARLSDEGYREIVLTGIEISSWGKDLESGASLIDLVEAVCAAAPELRIRLGSLEPRTVTEDFCERAARLPNLCPHFHLSLQSGCDATLKRMNRKYDTRRYYESVELLRKYFDLPGVTTDLIVGFPGESGEEFEETLAFLQKCAFSAVHIFPYSRRSGTPAAKMAGQVTNAVKEDRAHRAAAVAEEMEQSYLKSFEGETLSVLFEDEQDGLWRGHAANYVEVRSPGENLHNQVRPVKITAAEKGFLMGTLR</sequence>
<dbReference type="InterPro" id="IPR058240">
    <property type="entry name" value="rSAM_sf"/>
</dbReference>
<feature type="domain" description="MTTase N-terminal" evidence="10">
    <location>
        <begin position="1"/>
        <end position="116"/>
    </location>
</feature>
<feature type="domain" description="Radical SAM core" evidence="11">
    <location>
        <begin position="159"/>
        <end position="391"/>
    </location>
</feature>
<dbReference type="Pfam" id="PF04055">
    <property type="entry name" value="Radical_SAM"/>
    <property type="match status" value="1"/>
</dbReference>
<proteinExistence type="predicted"/>
<evidence type="ECO:0000256" key="8">
    <source>
        <dbReference type="ARBA" id="ARBA00023004"/>
    </source>
</evidence>
<evidence type="ECO:0000256" key="7">
    <source>
        <dbReference type="ARBA" id="ARBA00022723"/>
    </source>
</evidence>
<dbReference type="CDD" id="cd01335">
    <property type="entry name" value="Radical_SAM"/>
    <property type="match status" value="1"/>
</dbReference>
<evidence type="ECO:0000256" key="3">
    <source>
        <dbReference type="ARBA" id="ARBA00022490"/>
    </source>
</evidence>
<dbReference type="SFLD" id="SFLDG01061">
    <property type="entry name" value="methylthiotransferase"/>
    <property type="match status" value="1"/>
</dbReference>